<keyword evidence="3 6" id="KW-0812">Transmembrane</keyword>
<feature type="domain" description="EamA" evidence="7">
    <location>
        <begin position="156"/>
        <end position="287"/>
    </location>
</feature>
<comment type="subcellular location">
    <subcellularLocation>
        <location evidence="1">Cell membrane</location>
        <topology evidence="1">Multi-pass membrane protein</topology>
    </subcellularLocation>
</comment>
<dbReference type="PANTHER" id="PTHR42920:SF11">
    <property type="entry name" value="INNER MEMBRANE PROTEIN YTFF"/>
    <property type="match status" value="1"/>
</dbReference>
<dbReference type="SUPFAM" id="SSF103481">
    <property type="entry name" value="Multidrug resistance efflux transporter EmrE"/>
    <property type="match status" value="2"/>
</dbReference>
<dbReference type="Pfam" id="PF00892">
    <property type="entry name" value="EamA"/>
    <property type="match status" value="2"/>
</dbReference>
<dbReference type="Gene3D" id="1.10.3730.20">
    <property type="match status" value="1"/>
</dbReference>
<evidence type="ECO:0000256" key="1">
    <source>
        <dbReference type="ARBA" id="ARBA00004651"/>
    </source>
</evidence>
<dbReference type="InterPro" id="IPR000620">
    <property type="entry name" value="EamA_dom"/>
</dbReference>
<dbReference type="eggNOG" id="COG0697">
    <property type="taxonomic scope" value="Bacteria"/>
</dbReference>
<feature type="transmembrane region" description="Helical" evidence="6">
    <location>
        <begin position="247"/>
        <end position="265"/>
    </location>
</feature>
<evidence type="ECO:0000313" key="8">
    <source>
        <dbReference type="EMBL" id="AEV28249.1"/>
    </source>
</evidence>
<gene>
    <name evidence="8" type="ordered locus">SpiGrapes_0391</name>
</gene>
<evidence type="ECO:0000256" key="3">
    <source>
        <dbReference type="ARBA" id="ARBA00022692"/>
    </source>
</evidence>
<evidence type="ECO:0000256" key="6">
    <source>
        <dbReference type="SAM" id="Phobius"/>
    </source>
</evidence>
<reference evidence="8 9" key="1">
    <citation type="submission" date="2011-11" db="EMBL/GenBank/DDBJ databases">
        <title>Complete sequence of Spirochaeta sp. grapes.</title>
        <authorList>
            <consortium name="US DOE Joint Genome Institute"/>
            <person name="Lucas S."/>
            <person name="Han J."/>
            <person name="Lapidus A."/>
            <person name="Cheng J.-F."/>
            <person name="Goodwin L."/>
            <person name="Pitluck S."/>
            <person name="Peters L."/>
            <person name="Ovchinnikova G."/>
            <person name="Munk A.C."/>
            <person name="Detter J.C."/>
            <person name="Han C."/>
            <person name="Tapia R."/>
            <person name="Land M."/>
            <person name="Hauser L."/>
            <person name="Kyrpides N."/>
            <person name="Ivanova N."/>
            <person name="Pagani I."/>
            <person name="Ritalahtilisa K."/>
            <person name="Loeffler F."/>
            <person name="Woyke T."/>
        </authorList>
    </citation>
    <scope>NUCLEOTIDE SEQUENCE [LARGE SCALE GENOMIC DNA]</scope>
    <source>
        <strain evidence="9">ATCC BAA-1885 / DSM 22778 / Grapes</strain>
    </source>
</reference>
<keyword evidence="9" id="KW-1185">Reference proteome</keyword>
<feature type="transmembrane region" description="Helical" evidence="6">
    <location>
        <begin position="182"/>
        <end position="202"/>
    </location>
</feature>
<evidence type="ECO:0000313" key="9">
    <source>
        <dbReference type="Proteomes" id="UP000005632"/>
    </source>
</evidence>
<dbReference type="EMBL" id="CP003155">
    <property type="protein sequence ID" value="AEV28249.1"/>
    <property type="molecule type" value="Genomic_DNA"/>
</dbReference>
<evidence type="ECO:0000256" key="2">
    <source>
        <dbReference type="ARBA" id="ARBA00022475"/>
    </source>
</evidence>
<evidence type="ECO:0000259" key="7">
    <source>
        <dbReference type="Pfam" id="PF00892"/>
    </source>
</evidence>
<dbReference type="PANTHER" id="PTHR42920">
    <property type="entry name" value="OS03G0707200 PROTEIN-RELATED"/>
    <property type="match status" value="1"/>
</dbReference>
<sequence>MNHTMNKSILYAVGAASLYALHAPFSKYLLNTVPPTMLAALLYLGAGMGVGLLILYQLAGNIKTKAKDFEKRDVPYVVLMVLLDIAAPICLMAGLSRSLPSTVSLLNNFEIIATVLIASLAFKEVISPRLWVSILLICIASILLSVEDFSSIHLTRGSLFVIAACTFWGLENNCTRQLSAKNPLQLVFIKGICSGLGTFVIARSIGQALPPLPFLLASLTLGFITFGLSISLYILAQRNLGAAKTSAFYALAPFIGATLSLLFYWEKPTPSFLLAFALMGAGTIFSMLDQKEQTIKG</sequence>
<feature type="transmembrane region" description="Helical" evidence="6">
    <location>
        <begin position="152"/>
        <end position="170"/>
    </location>
</feature>
<organism evidence="8 9">
    <name type="scientific">Sphaerochaeta pleomorpha (strain ATCC BAA-1885 / DSM 22778 / Grapes)</name>
    <dbReference type="NCBI Taxonomy" id="158190"/>
    <lineage>
        <taxon>Bacteria</taxon>
        <taxon>Pseudomonadati</taxon>
        <taxon>Spirochaetota</taxon>
        <taxon>Spirochaetia</taxon>
        <taxon>Spirochaetales</taxon>
        <taxon>Sphaerochaetaceae</taxon>
        <taxon>Sphaerochaeta</taxon>
    </lineage>
</organism>
<dbReference type="InterPro" id="IPR037185">
    <property type="entry name" value="EmrE-like"/>
</dbReference>
<dbReference type="OrthoDB" id="9805239at2"/>
<keyword evidence="5 6" id="KW-0472">Membrane</keyword>
<accession>G8QVL6</accession>
<protein>
    <submittedName>
        <fullName evidence="8">DMT(Drug/metabolite transporter) superfamily permease</fullName>
    </submittedName>
</protein>
<feature type="transmembrane region" description="Helical" evidence="6">
    <location>
        <begin position="271"/>
        <end position="288"/>
    </location>
</feature>
<dbReference type="GO" id="GO:0005886">
    <property type="term" value="C:plasma membrane"/>
    <property type="evidence" value="ECO:0007669"/>
    <property type="project" value="UniProtKB-SubCell"/>
</dbReference>
<dbReference type="Proteomes" id="UP000005632">
    <property type="component" value="Chromosome"/>
</dbReference>
<feature type="transmembrane region" description="Helical" evidence="6">
    <location>
        <begin position="76"/>
        <end position="96"/>
    </location>
</feature>
<dbReference type="KEGG" id="sgp:SpiGrapes_0391"/>
<feature type="domain" description="EamA" evidence="7">
    <location>
        <begin position="7"/>
        <end position="145"/>
    </location>
</feature>
<feature type="transmembrane region" description="Helical" evidence="6">
    <location>
        <begin position="214"/>
        <end position="235"/>
    </location>
</feature>
<feature type="transmembrane region" description="Helical" evidence="6">
    <location>
        <begin position="102"/>
        <end position="122"/>
    </location>
</feature>
<evidence type="ECO:0000256" key="4">
    <source>
        <dbReference type="ARBA" id="ARBA00022989"/>
    </source>
</evidence>
<evidence type="ECO:0000256" key="5">
    <source>
        <dbReference type="ARBA" id="ARBA00023136"/>
    </source>
</evidence>
<keyword evidence="4 6" id="KW-1133">Transmembrane helix</keyword>
<feature type="transmembrane region" description="Helical" evidence="6">
    <location>
        <begin position="129"/>
        <end position="146"/>
    </location>
</feature>
<name>G8QVL6_SPHPG</name>
<feature type="transmembrane region" description="Helical" evidence="6">
    <location>
        <begin position="36"/>
        <end position="56"/>
    </location>
</feature>
<proteinExistence type="predicted"/>
<dbReference type="InterPro" id="IPR051258">
    <property type="entry name" value="Diverse_Substrate_Transporter"/>
</dbReference>
<dbReference type="HOGENOM" id="CLU_042632_0_0_12"/>
<dbReference type="AlphaFoldDB" id="G8QVL6"/>
<keyword evidence="2" id="KW-1003">Cell membrane</keyword>
<dbReference type="STRING" id="158190.SpiGrapes_0391"/>